<dbReference type="KEGG" id="gbn:GEOBRER4_00720"/>
<evidence type="ECO:0000313" key="15">
    <source>
        <dbReference type="EMBL" id="BCG45322.1"/>
    </source>
</evidence>
<gene>
    <name evidence="15" type="ORF">GEOBRER4_n0075</name>
</gene>
<dbReference type="InterPro" id="IPR014017">
    <property type="entry name" value="DNA_helicase_UvrD-like_C"/>
</dbReference>
<dbReference type="Proteomes" id="UP000515472">
    <property type="component" value="Chromosome"/>
</dbReference>
<evidence type="ECO:0000256" key="2">
    <source>
        <dbReference type="ARBA" id="ARBA00022741"/>
    </source>
</evidence>
<dbReference type="GO" id="GO:0009314">
    <property type="term" value="P:response to radiation"/>
    <property type="evidence" value="ECO:0007669"/>
    <property type="project" value="UniProtKB-ARBA"/>
</dbReference>
<evidence type="ECO:0000259" key="14">
    <source>
        <dbReference type="PROSITE" id="PS51217"/>
    </source>
</evidence>
<dbReference type="InterPro" id="IPR013986">
    <property type="entry name" value="DExx_box_DNA_helicase_dom_sf"/>
</dbReference>
<keyword evidence="6" id="KW-0238">DNA-binding</keyword>
<keyword evidence="7" id="KW-0413">Isomerase</keyword>
<organism evidence="15 16">
    <name type="scientific">Citrifermentans bremense</name>
    <dbReference type="NCBI Taxonomy" id="60035"/>
    <lineage>
        <taxon>Bacteria</taxon>
        <taxon>Pseudomonadati</taxon>
        <taxon>Thermodesulfobacteriota</taxon>
        <taxon>Desulfuromonadia</taxon>
        <taxon>Geobacterales</taxon>
        <taxon>Geobacteraceae</taxon>
        <taxon>Citrifermentans</taxon>
    </lineage>
</organism>
<dbReference type="GO" id="GO:0005829">
    <property type="term" value="C:cytosol"/>
    <property type="evidence" value="ECO:0007669"/>
    <property type="project" value="TreeGrafter"/>
</dbReference>
<feature type="domain" description="UvrD-like helicase C-terminal" evidence="14">
    <location>
        <begin position="282"/>
        <end position="557"/>
    </location>
</feature>
<evidence type="ECO:0000256" key="9">
    <source>
        <dbReference type="ARBA" id="ARBA00034808"/>
    </source>
</evidence>
<comment type="catalytic activity">
    <reaction evidence="8">
        <text>Couples ATP hydrolysis with the unwinding of duplex DNA by translocating in the 3'-5' direction.</text>
        <dbReference type="EC" id="5.6.2.4"/>
    </reaction>
</comment>
<dbReference type="SUPFAM" id="SSF52540">
    <property type="entry name" value="P-loop containing nucleoside triphosphate hydrolases"/>
    <property type="match status" value="1"/>
</dbReference>
<accession>A0A6S6LTT7</accession>
<evidence type="ECO:0000256" key="8">
    <source>
        <dbReference type="ARBA" id="ARBA00034617"/>
    </source>
</evidence>
<dbReference type="Pfam" id="PF00580">
    <property type="entry name" value="UvrD-helicase"/>
    <property type="match status" value="1"/>
</dbReference>
<dbReference type="RefSeq" id="WP_185243759.1">
    <property type="nucleotide sequence ID" value="NZ_AP023213.1"/>
</dbReference>
<evidence type="ECO:0000256" key="10">
    <source>
        <dbReference type="ARBA" id="ARBA00034923"/>
    </source>
</evidence>
<evidence type="ECO:0000256" key="7">
    <source>
        <dbReference type="ARBA" id="ARBA00023235"/>
    </source>
</evidence>
<evidence type="ECO:0000256" key="5">
    <source>
        <dbReference type="ARBA" id="ARBA00022840"/>
    </source>
</evidence>
<dbReference type="GO" id="GO:0043138">
    <property type="term" value="F:3'-5' DNA helicase activity"/>
    <property type="evidence" value="ECO:0007669"/>
    <property type="project" value="UniProtKB-EC"/>
</dbReference>
<dbReference type="CDD" id="cd17932">
    <property type="entry name" value="DEXQc_UvrD"/>
    <property type="match status" value="1"/>
</dbReference>
<dbReference type="EC" id="5.6.2.4" evidence="9"/>
<proteinExistence type="inferred from homology"/>
<keyword evidence="5 12" id="KW-0067">ATP-binding</keyword>
<dbReference type="EMBL" id="AP023213">
    <property type="protein sequence ID" value="BCG45322.1"/>
    <property type="molecule type" value="Genomic_DNA"/>
</dbReference>
<evidence type="ECO:0000256" key="3">
    <source>
        <dbReference type="ARBA" id="ARBA00022801"/>
    </source>
</evidence>
<dbReference type="PANTHER" id="PTHR11070">
    <property type="entry name" value="UVRD / RECB / PCRA DNA HELICASE FAMILY MEMBER"/>
    <property type="match status" value="1"/>
</dbReference>
<feature type="domain" description="UvrD-like helicase ATP-binding" evidence="13">
    <location>
        <begin position="5"/>
        <end position="281"/>
    </location>
</feature>
<keyword evidence="16" id="KW-1185">Reference proteome</keyword>
<dbReference type="Pfam" id="PF21196">
    <property type="entry name" value="PcrA_UvrD_tudor"/>
    <property type="match status" value="1"/>
</dbReference>
<sequence>MKLLHNLNPPQKEAVLHGEGPLLVLAGAGSGKTRVIVHRIAYLIHERGVPAWQILGVTFTNKAAGEMRERLAQMLGDGELPLISTFHSTCARILRSEIRHLGYDSNFAIYDDKDCEKLLKDCAVELNLDEKRYPAKALAGAIDEFKNQGLAPDQVPTDSPYQATLARVYRCYQERLKRCNAADFGDLLLLAVQLLEQHPEVRQKYLERYRWIMVDEYQDTNPVQYRLVQLLAGERKNLCVVGDDDQSIYGWRGADIRNILEFERDFPGVKVVKLEQNYRSTKTILDGAWNVVQKNRGRKPKRLWTDNPEGERIVYRTLPNEWEEARTVCRETERFLDEGGDLSEVAVFYRTNAQSRAIEDAMVSAGIAYHMVGGVRFYARLEVKDILAYLKVLDNPSDDVALKRIINTPPRGIGNTTVQRLSEFAAEKGIPLYDAMLEGAYGPLLSAAAKGKVAAFAAEIEGYKEKAEQMPLSELTSTIIYESGYFARLKALGSDEAQERIENLQELVTAMQAYESAPGEKGLADFLEQVALVSDLEQEGEGKKASATLMTLHSAKGLEFPLVFLIGMEERLFPHVRALEDPAQMEEERRLCYVGMTRAKKRLFLLNVRRRHIFGQEQMNPPARFIADIPRELLDTGDSWQEPSRQREFPSHNLASLFEEEMEPEDDNEVRMVPEDDQGIYLGMKVRHAQFGPGTIRKIEGEGDNQKVIVWFNSLGGPKKLLVRFAGLERA</sequence>
<dbReference type="GO" id="GO:0033202">
    <property type="term" value="C:DNA helicase complex"/>
    <property type="evidence" value="ECO:0007669"/>
    <property type="project" value="TreeGrafter"/>
</dbReference>
<dbReference type="GO" id="GO:0016787">
    <property type="term" value="F:hydrolase activity"/>
    <property type="evidence" value="ECO:0007669"/>
    <property type="project" value="UniProtKB-UniRule"/>
</dbReference>
<keyword evidence="2 12" id="KW-0547">Nucleotide-binding</keyword>
<dbReference type="AlphaFoldDB" id="A0A6S6LTT7"/>
<dbReference type="FunFam" id="1.10.10.160:FF:000001">
    <property type="entry name" value="ATP-dependent DNA helicase"/>
    <property type="match status" value="1"/>
</dbReference>
<dbReference type="PANTHER" id="PTHR11070:SF2">
    <property type="entry name" value="ATP-DEPENDENT DNA HELICASE SRS2"/>
    <property type="match status" value="1"/>
</dbReference>
<dbReference type="PROSITE" id="PS51198">
    <property type="entry name" value="UVRD_HELICASE_ATP_BIND"/>
    <property type="match status" value="1"/>
</dbReference>
<evidence type="ECO:0000259" key="13">
    <source>
        <dbReference type="PROSITE" id="PS51198"/>
    </source>
</evidence>
<dbReference type="GO" id="GO:0000725">
    <property type="term" value="P:recombinational repair"/>
    <property type="evidence" value="ECO:0007669"/>
    <property type="project" value="TreeGrafter"/>
</dbReference>
<name>A0A6S6LTT7_9BACT</name>
<evidence type="ECO:0000256" key="6">
    <source>
        <dbReference type="ARBA" id="ARBA00023125"/>
    </source>
</evidence>
<dbReference type="InterPro" id="IPR027417">
    <property type="entry name" value="P-loop_NTPase"/>
</dbReference>
<dbReference type="InterPro" id="IPR014016">
    <property type="entry name" value="UvrD-like_ATP-bd"/>
</dbReference>
<reference evidence="15 16" key="1">
    <citation type="submission" date="2020-06" db="EMBL/GenBank/DDBJ databases">
        <title>Interaction of electrochemicaly active bacteria, Geobacter bremensis R4 on different carbon anode.</title>
        <authorList>
            <person name="Meng L."/>
            <person name="Yoshida N."/>
        </authorList>
    </citation>
    <scope>NUCLEOTIDE SEQUENCE [LARGE SCALE GENOMIC DNA]</scope>
    <source>
        <strain evidence="15 16">R4</strain>
    </source>
</reference>
<dbReference type="Gene3D" id="1.10.486.10">
    <property type="entry name" value="PCRA, domain 4"/>
    <property type="match status" value="1"/>
</dbReference>
<evidence type="ECO:0000313" key="16">
    <source>
        <dbReference type="Proteomes" id="UP000515472"/>
    </source>
</evidence>
<dbReference type="FunFam" id="1.10.486.10:FF:000003">
    <property type="entry name" value="ATP-dependent DNA helicase"/>
    <property type="match status" value="1"/>
</dbReference>
<keyword evidence="4 12" id="KW-0347">Helicase</keyword>
<protein>
    <recommendedName>
        <fullName evidence="9">DNA 3'-5' helicase</fullName>
        <ecNumber evidence="9">5.6.2.4</ecNumber>
    </recommendedName>
    <alternativeName>
        <fullName evidence="10">DNA 3'-5' helicase II</fullName>
    </alternativeName>
</protein>
<keyword evidence="3 12" id="KW-0378">Hydrolase</keyword>
<dbReference type="PROSITE" id="PS51217">
    <property type="entry name" value="UVRD_HELICASE_CTER"/>
    <property type="match status" value="1"/>
</dbReference>
<dbReference type="Gene3D" id="3.40.50.300">
    <property type="entry name" value="P-loop containing nucleotide triphosphate hydrolases"/>
    <property type="match status" value="2"/>
</dbReference>
<dbReference type="InterPro" id="IPR000212">
    <property type="entry name" value="DNA_helicase_UvrD/REP"/>
</dbReference>
<dbReference type="GO" id="GO:0003677">
    <property type="term" value="F:DNA binding"/>
    <property type="evidence" value="ECO:0007669"/>
    <property type="project" value="UniProtKB-KW"/>
</dbReference>
<evidence type="ECO:0000256" key="12">
    <source>
        <dbReference type="PROSITE-ProRule" id="PRU00560"/>
    </source>
</evidence>
<dbReference type="CDD" id="cd18807">
    <property type="entry name" value="SF1_C_UvrD"/>
    <property type="match status" value="1"/>
</dbReference>
<dbReference type="GO" id="GO:0005524">
    <property type="term" value="F:ATP binding"/>
    <property type="evidence" value="ECO:0007669"/>
    <property type="project" value="UniProtKB-UniRule"/>
</dbReference>
<comment type="similarity">
    <text evidence="1">Belongs to the helicase family. UvrD subfamily.</text>
</comment>
<evidence type="ECO:0000256" key="11">
    <source>
        <dbReference type="ARBA" id="ARBA00048988"/>
    </source>
</evidence>
<evidence type="ECO:0000256" key="1">
    <source>
        <dbReference type="ARBA" id="ARBA00009922"/>
    </source>
</evidence>
<comment type="catalytic activity">
    <reaction evidence="11">
        <text>ATP + H2O = ADP + phosphate + H(+)</text>
        <dbReference type="Rhea" id="RHEA:13065"/>
        <dbReference type="ChEBI" id="CHEBI:15377"/>
        <dbReference type="ChEBI" id="CHEBI:15378"/>
        <dbReference type="ChEBI" id="CHEBI:30616"/>
        <dbReference type="ChEBI" id="CHEBI:43474"/>
        <dbReference type="ChEBI" id="CHEBI:456216"/>
        <dbReference type="EC" id="5.6.2.4"/>
    </reaction>
</comment>
<dbReference type="Gene3D" id="1.10.10.160">
    <property type="match status" value="1"/>
</dbReference>
<evidence type="ECO:0000256" key="4">
    <source>
        <dbReference type="ARBA" id="ARBA00022806"/>
    </source>
</evidence>
<dbReference type="Pfam" id="PF13361">
    <property type="entry name" value="UvrD_C"/>
    <property type="match status" value="1"/>
</dbReference>
<feature type="binding site" evidence="12">
    <location>
        <begin position="26"/>
        <end position="33"/>
    </location>
    <ligand>
        <name>ATP</name>
        <dbReference type="ChEBI" id="CHEBI:30616"/>
    </ligand>
</feature>